<reference evidence="1 2" key="1">
    <citation type="submission" date="2016-03" db="EMBL/GenBank/DDBJ databases">
        <title>Whole genome sequencing of Grifola frondosa 9006-11.</title>
        <authorList>
            <person name="Min B."/>
            <person name="Park H."/>
            <person name="Kim J.-G."/>
            <person name="Cho H."/>
            <person name="Oh Y.-L."/>
            <person name="Kong W.-S."/>
            <person name="Choi I.-G."/>
        </authorList>
    </citation>
    <scope>NUCLEOTIDE SEQUENCE [LARGE SCALE GENOMIC DNA]</scope>
    <source>
        <strain evidence="1 2">9006-11</strain>
    </source>
</reference>
<dbReference type="AlphaFoldDB" id="A0A1C7MG21"/>
<keyword evidence="2" id="KW-1185">Reference proteome</keyword>
<dbReference type="Proteomes" id="UP000092993">
    <property type="component" value="Unassembled WGS sequence"/>
</dbReference>
<evidence type="ECO:0000313" key="1">
    <source>
        <dbReference type="EMBL" id="OBZ75778.1"/>
    </source>
</evidence>
<evidence type="ECO:0000313" key="2">
    <source>
        <dbReference type="Proteomes" id="UP000092993"/>
    </source>
</evidence>
<protein>
    <submittedName>
        <fullName evidence="1">Uncharacterized protein</fullName>
    </submittedName>
</protein>
<organism evidence="1 2">
    <name type="scientific">Grifola frondosa</name>
    <name type="common">Maitake</name>
    <name type="synonym">Polyporus frondosus</name>
    <dbReference type="NCBI Taxonomy" id="5627"/>
    <lineage>
        <taxon>Eukaryota</taxon>
        <taxon>Fungi</taxon>
        <taxon>Dikarya</taxon>
        <taxon>Basidiomycota</taxon>
        <taxon>Agaricomycotina</taxon>
        <taxon>Agaricomycetes</taxon>
        <taxon>Polyporales</taxon>
        <taxon>Grifolaceae</taxon>
        <taxon>Grifola</taxon>
    </lineage>
</organism>
<accession>A0A1C7MG21</accession>
<sequence>MYCIENEYPPIFEEFSQIWGQHKPSAWEAIMLANVAHSISELADLRPRALYLCCQLEFEEILDGALRPDGRRECLSASDIKRCIVGRERLAHANCAAVGAVLAAADLVCSCQRPGVCGFRVAAIALERHTMRTTACVGCAYNR</sequence>
<name>A0A1C7MG21_GRIFR</name>
<comment type="caution">
    <text evidence="1">The sequence shown here is derived from an EMBL/GenBank/DDBJ whole genome shotgun (WGS) entry which is preliminary data.</text>
</comment>
<proteinExistence type="predicted"/>
<gene>
    <name evidence="1" type="ORF">A0H81_04996</name>
</gene>
<dbReference type="EMBL" id="LUGG01000004">
    <property type="protein sequence ID" value="OBZ75778.1"/>
    <property type="molecule type" value="Genomic_DNA"/>
</dbReference>
<dbReference type="OrthoDB" id="3036049at2759"/>